<dbReference type="CDD" id="cd22668">
    <property type="entry name" value="FHA_FhaA-like"/>
    <property type="match status" value="1"/>
</dbReference>
<reference evidence="4 5" key="1">
    <citation type="submission" date="2020-06" db="EMBL/GenBank/DDBJ databases">
        <title>Taxonomy, biology and ecology of Rhodococcus bacteria occurring in California pistachio and other woody hosts as revealed by genome sequence analyses.</title>
        <authorList>
            <person name="Gai Y."/>
            <person name="Riely B."/>
        </authorList>
    </citation>
    <scope>NUCLEOTIDE SEQUENCE [LARGE SCALE GENOMIC DNA]</scope>
    <source>
        <strain evidence="4 5">BP-284</strain>
    </source>
</reference>
<dbReference type="Pfam" id="PF12401">
    <property type="entry name" value="FhaA_N"/>
    <property type="match status" value="1"/>
</dbReference>
<sequence length="570" mass="61537">MNVPSRTAGTRSRVRSTAVTEKQSARARSREGDVGVVQRFERKLQSAVGDAFARVFGGGVVPAEVEAALRQEALSGVRTLDGGHVLAPNDFVITISPADHERLASDQDLTTRAFSRHLQDYITEQGWQTYGTVAVHFEAAPTLHTGQFRTAGRVNPDAGTDHGPAADARQTRDRPHRPTPSTSGAVSMTQNPGNRTEGDEPDREAGSVTHGPRNGSAYPGETASGVESENRVRPPAGYPGRPAADARPRGGVQPPHGAPGPDRGDRGGHEQGAYDQGGYERDPRGYRPGGYEQGGYPPPRGHEQGGYDQRGYEHGGYDQRGYEHGGYDQRGYEQGGYDQRGYEQGGYGRPGPDPRPYGRPDQGYGQQGYGQQGYGQQGYGQQGYGQDYGRPDYGQQGYGRQGYGQDHGRPDYDRQGYGPGYGRPDTDDRDWDRQAYDRPGHDQRAYGAAYDAAAADEGPSTQGYRAPDLHDAPAGTATATLSLEDGSGRQFQLRDGANIVGRGQDAHFRLPDTGVSRRHFEVRWDGRVATLSDLGSTNGTTVNGSPVQDWQLADGDVVRAGHSEILVRIV</sequence>
<feature type="region of interest" description="Disordered" evidence="2">
    <location>
        <begin position="146"/>
        <end position="441"/>
    </location>
</feature>
<dbReference type="PANTHER" id="PTHR23308">
    <property type="entry name" value="NUCLEAR INHIBITOR OF PROTEIN PHOSPHATASE-1"/>
    <property type="match status" value="1"/>
</dbReference>
<evidence type="ECO:0000313" key="5">
    <source>
        <dbReference type="Proteomes" id="UP001520140"/>
    </source>
</evidence>
<feature type="compositionally biased region" description="Low complexity" evidence="2">
    <location>
        <begin position="233"/>
        <end position="261"/>
    </location>
</feature>
<protein>
    <submittedName>
        <fullName evidence="4">DUF3662 domain-containing protein</fullName>
    </submittedName>
</protein>
<proteinExistence type="predicted"/>
<dbReference type="InterPro" id="IPR050923">
    <property type="entry name" value="Cell_Proc_Reg/RNA_Proc"/>
</dbReference>
<evidence type="ECO:0000313" key="4">
    <source>
        <dbReference type="EMBL" id="MBY6321717.1"/>
    </source>
</evidence>
<dbReference type="SUPFAM" id="SSF49879">
    <property type="entry name" value="SMAD/FHA domain"/>
    <property type="match status" value="1"/>
</dbReference>
<feature type="region of interest" description="Disordered" evidence="2">
    <location>
        <begin position="1"/>
        <end position="32"/>
    </location>
</feature>
<dbReference type="PROSITE" id="PS50006">
    <property type="entry name" value="FHA_DOMAIN"/>
    <property type="match status" value="1"/>
</dbReference>
<feature type="compositionally biased region" description="Basic and acidic residues" evidence="2">
    <location>
        <begin position="424"/>
        <end position="441"/>
    </location>
</feature>
<organism evidence="4 5">
    <name type="scientific">Rhodococcoides kroppenstedtii</name>
    <dbReference type="NCBI Taxonomy" id="293050"/>
    <lineage>
        <taxon>Bacteria</taxon>
        <taxon>Bacillati</taxon>
        <taxon>Actinomycetota</taxon>
        <taxon>Actinomycetes</taxon>
        <taxon>Mycobacteriales</taxon>
        <taxon>Nocardiaceae</taxon>
        <taxon>Rhodococcoides</taxon>
    </lineage>
</organism>
<feature type="compositionally biased region" description="Polar residues" evidence="2">
    <location>
        <begin position="1"/>
        <end position="22"/>
    </location>
</feature>
<feature type="domain" description="FHA" evidence="3">
    <location>
        <begin position="498"/>
        <end position="547"/>
    </location>
</feature>
<dbReference type="Pfam" id="PF00498">
    <property type="entry name" value="FHA"/>
    <property type="match status" value="1"/>
</dbReference>
<dbReference type="Proteomes" id="UP001520140">
    <property type="component" value="Unassembled WGS sequence"/>
</dbReference>
<dbReference type="Gene3D" id="3.30.2320.60">
    <property type="entry name" value="FhaA, phosphopeptide-binding domain (DUF3662)"/>
    <property type="match status" value="1"/>
</dbReference>
<comment type="caution">
    <text evidence="4">The sequence shown here is derived from an EMBL/GenBank/DDBJ whole genome shotgun (WGS) entry which is preliminary data.</text>
</comment>
<keyword evidence="5" id="KW-1185">Reference proteome</keyword>
<dbReference type="InterPro" id="IPR000253">
    <property type="entry name" value="FHA_dom"/>
</dbReference>
<evidence type="ECO:0000256" key="2">
    <source>
        <dbReference type="SAM" id="MobiDB-lite"/>
    </source>
</evidence>
<dbReference type="InterPro" id="IPR022128">
    <property type="entry name" value="FhaA_N"/>
</dbReference>
<dbReference type="InterPro" id="IPR042287">
    <property type="entry name" value="FhaA_N_sf"/>
</dbReference>
<feature type="compositionally biased region" description="Polar residues" evidence="2">
    <location>
        <begin position="179"/>
        <end position="194"/>
    </location>
</feature>
<evidence type="ECO:0000256" key="1">
    <source>
        <dbReference type="ARBA" id="ARBA00022553"/>
    </source>
</evidence>
<name>A0ABS7NVJ1_9NOCA</name>
<dbReference type="InterPro" id="IPR008984">
    <property type="entry name" value="SMAD_FHA_dom_sf"/>
</dbReference>
<feature type="compositionally biased region" description="Gly residues" evidence="2">
    <location>
        <begin position="365"/>
        <end position="383"/>
    </location>
</feature>
<feature type="compositionally biased region" description="Low complexity" evidence="2">
    <location>
        <begin position="384"/>
        <end position="395"/>
    </location>
</feature>
<dbReference type="EMBL" id="JABUKG010000013">
    <property type="protein sequence ID" value="MBY6321717.1"/>
    <property type="molecule type" value="Genomic_DNA"/>
</dbReference>
<dbReference type="SMART" id="SM00240">
    <property type="entry name" value="FHA"/>
    <property type="match status" value="1"/>
</dbReference>
<gene>
    <name evidence="4" type="ORF">HQ605_12870</name>
</gene>
<evidence type="ECO:0000259" key="3">
    <source>
        <dbReference type="PROSITE" id="PS50006"/>
    </source>
</evidence>
<keyword evidence="1" id="KW-0597">Phosphoprotein</keyword>
<feature type="compositionally biased region" description="Basic and acidic residues" evidence="2">
    <location>
        <begin position="300"/>
        <end position="331"/>
    </location>
</feature>
<dbReference type="Gene3D" id="2.60.200.20">
    <property type="match status" value="1"/>
</dbReference>
<accession>A0ABS7NVJ1</accession>